<dbReference type="AlphaFoldDB" id="A0A841CVJ4"/>
<keyword evidence="2" id="KW-1185">Reference proteome</keyword>
<organism evidence="1 2">
    <name type="scientific">Saccharothrix tamanrassetensis</name>
    <dbReference type="NCBI Taxonomy" id="1051531"/>
    <lineage>
        <taxon>Bacteria</taxon>
        <taxon>Bacillati</taxon>
        <taxon>Actinomycetota</taxon>
        <taxon>Actinomycetes</taxon>
        <taxon>Pseudonocardiales</taxon>
        <taxon>Pseudonocardiaceae</taxon>
        <taxon>Saccharothrix</taxon>
    </lineage>
</organism>
<dbReference type="Proteomes" id="UP000547510">
    <property type="component" value="Unassembled WGS sequence"/>
</dbReference>
<name>A0A841CVJ4_9PSEU</name>
<dbReference type="RefSeq" id="WP_184697551.1">
    <property type="nucleotide sequence ID" value="NZ_JACHJN010000013.1"/>
</dbReference>
<evidence type="ECO:0000313" key="2">
    <source>
        <dbReference type="Proteomes" id="UP000547510"/>
    </source>
</evidence>
<evidence type="ECO:0000313" key="1">
    <source>
        <dbReference type="EMBL" id="MBB5959975.1"/>
    </source>
</evidence>
<dbReference type="EMBL" id="JACHJN010000013">
    <property type="protein sequence ID" value="MBB5959975.1"/>
    <property type="molecule type" value="Genomic_DNA"/>
</dbReference>
<gene>
    <name evidence="1" type="ORF">FHS29_006597</name>
</gene>
<accession>A0A841CVJ4</accession>
<proteinExistence type="predicted"/>
<sequence>MSFAGPTAQVGAWVVVETGTKIEFEANELEESVEFKFDAKPPFELVLSRETVQQCLNLFPQALAQLEAARSGQSA</sequence>
<comment type="caution">
    <text evidence="1">The sequence shown here is derived from an EMBL/GenBank/DDBJ whole genome shotgun (WGS) entry which is preliminary data.</text>
</comment>
<reference evidence="1 2" key="1">
    <citation type="submission" date="2020-08" db="EMBL/GenBank/DDBJ databases">
        <title>Genomic Encyclopedia of Type Strains, Phase III (KMG-III): the genomes of soil and plant-associated and newly described type strains.</title>
        <authorList>
            <person name="Whitman W."/>
        </authorList>
    </citation>
    <scope>NUCLEOTIDE SEQUENCE [LARGE SCALE GENOMIC DNA]</scope>
    <source>
        <strain evidence="1 2">CECT 8640</strain>
    </source>
</reference>
<protein>
    <submittedName>
        <fullName evidence="1">Uncharacterized protein</fullName>
    </submittedName>
</protein>